<proteinExistence type="predicted"/>
<organism evidence="2 3">
    <name type="scientific">Paenibacillus gansuensis</name>
    <dbReference type="NCBI Taxonomy" id="306542"/>
    <lineage>
        <taxon>Bacteria</taxon>
        <taxon>Bacillati</taxon>
        <taxon>Bacillota</taxon>
        <taxon>Bacilli</taxon>
        <taxon>Bacillales</taxon>
        <taxon>Paenibacillaceae</taxon>
        <taxon>Paenibacillus</taxon>
    </lineage>
</organism>
<keyword evidence="2" id="KW-0378">Hydrolase</keyword>
<comment type="caution">
    <text evidence="2">The sequence shown here is derived from an EMBL/GenBank/DDBJ whole genome shotgun (WGS) entry which is preliminary data.</text>
</comment>
<protein>
    <submittedName>
        <fullName evidence="2">Alpha/beta fold hydrolase</fullName>
    </submittedName>
</protein>
<keyword evidence="3" id="KW-1185">Reference proteome</keyword>
<dbReference type="GO" id="GO:0016787">
    <property type="term" value="F:hydrolase activity"/>
    <property type="evidence" value="ECO:0007669"/>
    <property type="project" value="UniProtKB-KW"/>
</dbReference>
<dbReference type="EMBL" id="JBHUME010000005">
    <property type="protein sequence ID" value="MFD2611639.1"/>
    <property type="molecule type" value="Genomic_DNA"/>
</dbReference>
<dbReference type="PANTHER" id="PTHR37017:SF11">
    <property type="entry name" value="ESTERASE_LIPASE_THIOESTERASE DOMAIN-CONTAINING PROTEIN"/>
    <property type="match status" value="1"/>
</dbReference>
<dbReference type="Pfam" id="PF12697">
    <property type="entry name" value="Abhydrolase_6"/>
    <property type="match status" value="1"/>
</dbReference>
<dbReference type="PANTHER" id="PTHR37017">
    <property type="entry name" value="AB HYDROLASE-1 DOMAIN-CONTAINING PROTEIN-RELATED"/>
    <property type="match status" value="1"/>
</dbReference>
<dbReference type="SUPFAM" id="SSF53474">
    <property type="entry name" value="alpha/beta-Hydrolases"/>
    <property type="match status" value="1"/>
</dbReference>
<accession>A0ABW5P9C1</accession>
<reference evidence="3" key="1">
    <citation type="journal article" date="2019" name="Int. J. Syst. Evol. Microbiol.">
        <title>The Global Catalogue of Microorganisms (GCM) 10K type strain sequencing project: providing services to taxonomists for standard genome sequencing and annotation.</title>
        <authorList>
            <consortium name="The Broad Institute Genomics Platform"/>
            <consortium name="The Broad Institute Genome Sequencing Center for Infectious Disease"/>
            <person name="Wu L."/>
            <person name="Ma J."/>
        </authorList>
    </citation>
    <scope>NUCLEOTIDE SEQUENCE [LARGE SCALE GENOMIC DNA]</scope>
    <source>
        <strain evidence="3">KCTC 3950</strain>
    </source>
</reference>
<dbReference type="InterPro" id="IPR029058">
    <property type="entry name" value="AB_hydrolase_fold"/>
</dbReference>
<sequence length="312" mass="35477">MQYYDQSLTNTYYQAAFAGRGPVFAWPNAGIYPPSLNWNYGYHHPVTQPAWGPHYLPRSEHEQGLEQRQRLTFVLIHGSWADASFWDGIAAELRRMGHTVHVPEYPGHGADPNKNVTHAMITKSVADYITSRNLQNIILVGHSFGGTIIQKVSEMIPDRIKRLVFYNAFVLKDGQSVADELPAPAREAFEQLRKGSRDDTIMLPFPVFRETFANLASLATAQQLYNQIPPEPAKPLFEKLDLKKFYSLEIPKSYLFLTEDNVLPQGEGFGFHPHMSIRLGLFRLIKERGDHISTAKTEPKKVAQRIFQAARD</sequence>
<dbReference type="Proteomes" id="UP001597541">
    <property type="component" value="Unassembled WGS sequence"/>
</dbReference>
<name>A0ABW5P9C1_9BACL</name>
<dbReference type="RefSeq" id="WP_377600489.1">
    <property type="nucleotide sequence ID" value="NZ_JBHUME010000005.1"/>
</dbReference>
<evidence type="ECO:0000259" key="1">
    <source>
        <dbReference type="Pfam" id="PF12697"/>
    </source>
</evidence>
<dbReference type="Gene3D" id="3.40.50.1820">
    <property type="entry name" value="alpha/beta hydrolase"/>
    <property type="match status" value="1"/>
</dbReference>
<dbReference type="InterPro" id="IPR000073">
    <property type="entry name" value="AB_hydrolase_1"/>
</dbReference>
<evidence type="ECO:0000313" key="3">
    <source>
        <dbReference type="Proteomes" id="UP001597541"/>
    </source>
</evidence>
<evidence type="ECO:0000313" key="2">
    <source>
        <dbReference type="EMBL" id="MFD2611639.1"/>
    </source>
</evidence>
<gene>
    <name evidence="2" type="ORF">ACFSUF_04300</name>
</gene>
<dbReference type="InterPro" id="IPR052897">
    <property type="entry name" value="Sec-Metab_Biosynth_Hydrolase"/>
</dbReference>
<feature type="domain" description="AB hydrolase-1" evidence="1">
    <location>
        <begin position="73"/>
        <end position="264"/>
    </location>
</feature>